<dbReference type="STRING" id="1802610.A2W32_02080"/>
<comment type="caution">
    <text evidence="1">The sequence shown here is derived from an EMBL/GenBank/DDBJ whole genome shotgun (WGS) entry which is preliminary data.</text>
</comment>
<evidence type="ECO:0000313" key="1">
    <source>
        <dbReference type="EMBL" id="OGC51374.1"/>
    </source>
</evidence>
<dbReference type="AlphaFoldDB" id="A0A1F4V2D9"/>
<accession>A0A1F4V2D9</accession>
<name>A0A1F4V2D9_UNCKA</name>
<gene>
    <name evidence="1" type="ORF">A2W32_02080</name>
</gene>
<proteinExistence type="predicted"/>
<organism evidence="1 2">
    <name type="scientific">candidate division WWE3 bacterium RBG_16_37_10</name>
    <dbReference type="NCBI Taxonomy" id="1802610"/>
    <lineage>
        <taxon>Bacteria</taxon>
        <taxon>Katanobacteria</taxon>
    </lineage>
</organism>
<protein>
    <submittedName>
        <fullName evidence="1">Uncharacterized protein</fullName>
    </submittedName>
</protein>
<dbReference type="Proteomes" id="UP000177371">
    <property type="component" value="Unassembled WGS sequence"/>
</dbReference>
<dbReference type="EMBL" id="MEUT01000023">
    <property type="protein sequence ID" value="OGC51374.1"/>
    <property type="molecule type" value="Genomic_DNA"/>
</dbReference>
<sequence>MDTLTYAEGGIVLNDHPAVTGTEVVCFDRDRKFKWAAIIWTGLKGFPEAQRSEKYGSYEANAAIVPVDIGDFVMYGRPLAGGGLSWYLFEITGAENLYPMRDEPQRPFLREAFLARGWLEEYQACKLVLPWYMK</sequence>
<reference evidence="1 2" key="1">
    <citation type="journal article" date="2016" name="Nat. Commun.">
        <title>Thousands of microbial genomes shed light on interconnected biogeochemical processes in an aquifer system.</title>
        <authorList>
            <person name="Anantharaman K."/>
            <person name="Brown C.T."/>
            <person name="Hug L.A."/>
            <person name="Sharon I."/>
            <person name="Castelle C.J."/>
            <person name="Probst A.J."/>
            <person name="Thomas B.C."/>
            <person name="Singh A."/>
            <person name="Wilkins M.J."/>
            <person name="Karaoz U."/>
            <person name="Brodie E.L."/>
            <person name="Williams K.H."/>
            <person name="Hubbard S.S."/>
            <person name="Banfield J.F."/>
        </authorList>
    </citation>
    <scope>NUCLEOTIDE SEQUENCE [LARGE SCALE GENOMIC DNA]</scope>
</reference>
<evidence type="ECO:0000313" key="2">
    <source>
        <dbReference type="Proteomes" id="UP000177371"/>
    </source>
</evidence>